<accession>A0A4V1M316</accession>
<feature type="region of interest" description="Disordered" evidence="1">
    <location>
        <begin position="426"/>
        <end position="538"/>
    </location>
</feature>
<keyword evidence="4" id="KW-1185">Reference proteome</keyword>
<dbReference type="InterPro" id="IPR035925">
    <property type="entry name" value="BSD_dom_sf"/>
</dbReference>
<dbReference type="InterPro" id="IPR005607">
    <property type="entry name" value="BSD_dom"/>
</dbReference>
<dbReference type="InterPro" id="IPR051494">
    <property type="entry name" value="BSD_domain-containing"/>
</dbReference>
<evidence type="ECO:0000313" key="3">
    <source>
        <dbReference type="EMBL" id="RXK35300.1"/>
    </source>
</evidence>
<sequence length="538" mass="59908">MEQAPNLITSALVASPSGPPSPTPDKGPATSSDLSTAPPNHPEAAQSDQVPTHPPEGNSVTDPTDSSSWTTVERAFQHGLDRENFEQEVGQVMGTFNNWWGGVKKQSASALQIIKADIDKTITVAQQDLEYLRGAKVEVIRKDSSEIRAEREERVSKSESEDKGKGKEGEGEQSSPKSEDTSKLLSTSASSLFNRLSISASQIQSTLQSTISSATTNPTLSNPSQLRAQLAENLRLSSARQNLQLSMKQAEKLAEEYLKKGDQWVKDAEKWMEEAVKIVPPESDRMVGMSWDGSDFYSFSTSNTNTPRQNQNVMFDSRDKTPRNSMSGVVLAGSRKEALLRRLREDKDLLLVDPEGEGESMERKEEFRKWVEEDWEKEGSKGREEEEGHVGGVRMALVPEQLTDEQFWQRYLFHKHMIEAEDEKRKKLLQASQQVQEDFSWDDETDETPPSSAPLAQSTSTLKPHPSPKKNLHSTQTEDLPTPKPQLSTTIPAHVQVSVKSGTSTQTSPRDSEESYDLVSDQGQKPKPPVEDEESDWE</sequence>
<feature type="region of interest" description="Disordered" evidence="1">
    <location>
        <begin position="1"/>
        <end position="69"/>
    </location>
</feature>
<dbReference type="AlphaFoldDB" id="A0A4V1M316"/>
<protein>
    <recommendedName>
        <fullName evidence="2">BSD domain-containing protein</fullName>
    </recommendedName>
</protein>
<dbReference type="PROSITE" id="PS50858">
    <property type="entry name" value="BSD"/>
    <property type="match status" value="1"/>
</dbReference>
<feature type="compositionally biased region" description="Polar residues" evidence="1">
    <location>
        <begin position="448"/>
        <end position="462"/>
    </location>
</feature>
<feature type="compositionally biased region" description="Basic and acidic residues" evidence="1">
    <location>
        <begin position="146"/>
        <end position="170"/>
    </location>
</feature>
<feature type="compositionally biased region" description="Polar residues" evidence="1">
    <location>
        <begin position="498"/>
        <end position="509"/>
    </location>
</feature>
<gene>
    <name evidence="3" type="ORF">M231_07439</name>
</gene>
<dbReference type="GO" id="GO:0005737">
    <property type="term" value="C:cytoplasm"/>
    <property type="evidence" value="ECO:0007669"/>
    <property type="project" value="TreeGrafter"/>
</dbReference>
<dbReference type="InParanoid" id="A0A4V1M316"/>
<dbReference type="STRING" id="5217.A0A4V1M316"/>
<evidence type="ECO:0000313" key="4">
    <source>
        <dbReference type="Proteomes" id="UP000289152"/>
    </source>
</evidence>
<dbReference type="PANTHER" id="PTHR16019:SF5">
    <property type="entry name" value="BSD DOMAIN-CONTAINING PROTEIN 1"/>
    <property type="match status" value="1"/>
</dbReference>
<dbReference type="Pfam" id="PF03909">
    <property type="entry name" value="BSD"/>
    <property type="match status" value="1"/>
</dbReference>
<dbReference type="PANTHER" id="PTHR16019">
    <property type="entry name" value="SYNAPSE-ASSOCIATED PROTEIN"/>
    <property type="match status" value="1"/>
</dbReference>
<feature type="region of interest" description="Disordered" evidence="1">
    <location>
        <begin position="373"/>
        <end position="392"/>
    </location>
</feature>
<organism evidence="3 4">
    <name type="scientific">Tremella mesenterica</name>
    <name type="common">Jelly fungus</name>
    <dbReference type="NCBI Taxonomy" id="5217"/>
    <lineage>
        <taxon>Eukaryota</taxon>
        <taxon>Fungi</taxon>
        <taxon>Dikarya</taxon>
        <taxon>Basidiomycota</taxon>
        <taxon>Agaricomycotina</taxon>
        <taxon>Tremellomycetes</taxon>
        <taxon>Tremellales</taxon>
        <taxon>Tremellaceae</taxon>
        <taxon>Tremella</taxon>
    </lineage>
</organism>
<dbReference type="EMBL" id="SDIL01000145">
    <property type="protein sequence ID" value="RXK35300.1"/>
    <property type="molecule type" value="Genomic_DNA"/>
</dbReference>
<dbReference type="Gene3D" id="1.10.3970.10">
    <property type="entry name" value="BSD domain"/>
    <property type="match status" value="1"/>
</dbReference>
<dbReference type="OrthoDB" id="73788at2759"/>
<feature type="domain" description="BSD" evidence="2">
    <location>
        <begin position="394"/>
        <end position="419"/>
    </location>
</feature>
<feature type="compositionally biased region" description="Polar residues" evidence="1">
    <location>
        <begin position="29"/>
        <end position="38"/>
    </location>
</feature>
<feature type="region of interest" description="Disordered" evidence="1">
    <location>
        <begin position="146"/>
        <end position="184"/>
    </location>
</feature>
<feature type="compositionally biased region" description="Polar residues" evidence="1">
    <location>
        <begin position="58"/>
        <end position="69"/>
    </location>
</feature>
<dbReference type="Proteomes" id="UP000289152">
    <property type="component" value="Unassembled WGS sequence"/>
</dbReference>
<proteinExistence type="predicted"/>
<feature type="compositionally biased region" description="Polar residues" evidence="1">
    <location>
        <begin position="301"/>
        <end position="314"/>
    </location>
</feature>
<reference evidence="3 4" key="1">
    <citation type="submission" date="2016-06" db="EMBL/GenBank/DDBJ databases">
        <title>Evolution of pathogenesis and genome organization in the Tremellales.</title>
        <authorList>
            <person name="Cuomo C."/>
            <person name="Litvintseva A."/>
            <person name="Heitman J."/>
            <person name="Chen Y."/>
            <person name="Sun S."/>
            <person name="Springer D."/>
            <person name="Dromer F."/>
            <person name="Young S."/>
            <person name="Zeng Q."/>
            <person name="Chapman S."/>
            <person name="Gujja S."/>
            <person name="Saif S."/>
            <person name="Birren B."/>
        </authorList>
    </citation>
    <scope>NUCLEOTIDE SEQUENCE [LARGE SCALE GENOMIC DNA]</scope>
    <source>
        <strain evidence="3 4">ATCC 28783</strain>
    </source>
</reference>
<comment type="caution">
    <text evidence="3">The sequence shown here is derived from an EMBL/GenBank/DDBJ whole genome shotgun (WGS) entry which is preliminary data.</text>
</comment>
<feature type="region of interest" description="Disordered" evidence="1">
    <location>
        <begin position="301"/>
        <end position="326"/>
    </location>
</feature>
<evidence type="ECO:0000256" key="1">
    <source>
        <dbReference type="SAM" id="MobiDB-lite"/>
    </source>
</evidence>
<dbReference type="VEuPathDB" id="FungiDB:TREMEDRAFT_59343"/>
<name>A0A4V1M316_TREME</name>
<feature type="compositionally biased region" description="Polar residues" evidence="1">
    <location>
        <begin position="473"/>
        <end position="491"/>
    </location>
</feature>
<dbReference type="SUPFAM" id="SSF140383">
    <property type="entry name" value="BSD domain-like"/>
    <property type="match status" value="1"/>
</dbReference>
<evidence type="ECO:0000259" key="2">
    <source>
        <dbReference type="PROSITE" id="PS50858"/>
    </source>
</evidence>
<feature type="compositionally biased region" description="Basic and acidic residues" evidence="1">
    <location>
        <begin position="373"/>
        <end position="389"/>
    </location>
</feature>